<organism evidence="4 5">
    <name type="scientific">Methanobrevibacter arboriphilus JCM 13429 = DSM 1125</name>
    <dbReference type="NCBI Taxonomy" id="1300164"/>
    <lineage>
        <taxon>Archaea</taxon>
        <taxon>Methanobacteriati</taxon>
        <taxon>Methanobacteriota</taxon>
        <taxon>Methanomada group</taxon>
        <taxon>Methanobacteria</taxon>
        <taxon>Methanobacteriales</taxon>
        <taxon>Methanobacteriaceae</taxon>
        <taxon>Methanobrevibacter</taxon>
    </lineage>
</organism>
<evidence type="ECO:0000256" key="2">
    <source>
        <dbReference type="SAM" id="Phobius"/>
    </source>
</evidence>
<keyword evidence="2" id="KW-0812">Transmembrane</keyword>
<dbReference type="PANTHER" id="PTHR10566">
    <property type="entry name" value="CHAPERONE-ACTIVITY OF BC1 COMPLEX CABC1 -RELATED"/>
    <property type="match status" value="1"/>
</dbReference>
<evidence type="ECO:0000256" key="1">
    <source>
        <dbReference type="ARBA" id="ARBA00009670"/>
    </source>
</evidence>
<feature type="transmembrane region" description="Helical" evidence="2">
    <location>
        <begin position="533"/>
        <end position="560"/>
    </location>
</feature>
<reference evidence="4 5" key="1">
    <citation type="submission" date="2014-12" db="EMBL/GenBank/DDBJ databases">
        <title>Genome sequence of Methanobrevibacter arboriphilicus DH1, DSM1125.</title>
        <authorList>
            <person name="Poehlein A."/>
            <person name="Thauer R.K."/>
            <person name="Seedorf H."/>
            <person name="Daniel R."/>
        </authorList>
    </citation>
    <scope>NUCLEOTIDE SEQUENCE [LARGE SCALE GENOMIC DNA]</scope>
    <source>
        <strain evidence="4 5">DH1</strain>
    </source>
</reference>
<accession>A0A1V6N5P8</accession>
<sequence length="565" mass="65602">MIFDIIIYSIKIYYLIMNIIKRRNNTNLRRLNEILKVFSKYEFGFVIERIGLKHKIPFFGHSNKYESLEELDESLPVRLRKTLQELGPAYIKLGQMISTRPDLVGELIASEFSKMQSDNPTVEFLEIRKIVEEELDSPIDDIFDIFYETPLSAASIGQVHVAKLKNGPYVAVKIQKPDIENVIKSDLAIMKFLAKRIDQYIPKAKPYNFPTIIKEFERSILKEIDYNQELNNMEHFKKIFDDDETVHVPKAYSEFSTKRVLTMEYVNGEKVSDVILSEGVYDKKLIAQRGMKSYFKQIVDHGFFHADPHPSNVYILKGNIICYIDFGMMGFLDNEFRENLTELFVYFIEKNVKGMINQLSYMGILNNRVNKKDLSYDLMDLMNKYYGVELKGVHGGMMDLISIMRDYEVTMPREFVLISKGLSMLEETGIELDPNFDTISTLEPYVRKITVRRLSPFRLVKFIKDNIFEIEHILKTLPLNISKTLYKLEEGKLLIELEHKNLEKMTNRISISMILSALLIGSSLVILSDKGFMILGLPFLGIIGFIFSAILGLWLIIYTLRGKNY</sequence>
<keyword evidence="2" id="KW-0472">Membrane</keyword>
<feature type="transmembrane region" description="Helical" evidence="2">
    <location>
        <begin position="509"/>
        <end position="527"/>
    </location>
</feature>
<name>A0A1V6N5P8_METAZ</name>
<keyword evidence="5" id="KW-1185">Reference proteome</keyword>
<dbReference type="CDD" id="cd05121">
    <property type="entry name" value="ABC1_ADCK3-like"/>
    <property type="match status" value="1"/>
</dbReference>
<dbReference type="InterPro" id="IPR050154">
    <property type="entry name" value="UbiB_kinase"/>
</dbReference>
<comment type="similarity">
    <text evidence="1">Belongs to the protein kinase superfamily. ADCK protein kinase family.</text>
</comment>
<dbReference type="PANTHER" id="PTHR10566:SF113">
    <property type="entry name" value="PROTEIN ACTIVITY OF BC1 COMPLEX KINASE 7, CHLOROPLASTIC"/>
    <property type="match status" value="1"/>
</dbReference>
<dbReference type="Proteomes" id="UP000191661">
    <property type="component" value="Unassembled WGS sequence"/>
</dbReference>
<dbReference type="InterPro" id="IPR004147">
    <property type="entry name" value="ABC1_dom"/>
</dbReference>
<evidence type="ECO:0000313" key="4">
    <source>
        <dbReference type="EMBL" id="OQD59796.1"/>
    </source>
</evidence>
<dbReference type="Gene3D" id="3.30.200.20">
    <property type="entry name" value="Phosphorylase Kinase, domain 1"/>
    <property type="match status" value="1"/>
</dbReference>
<dbReference type="InterPro" id="IPR011009">
    <property type="entry name" value="Kinase-like_dom_sf"/>
</dbReference>
<dbReference type="SUPFAM" id="SSF56112">
    <property type="entry name" value="Protein kinase-like (PK-like)"/>
    <property type="match status" value="1"/>
</dbReference>
<dbReference type="AlphaFoldDB" id="A0A1V6N5P8"/>
<keyword evidence="2" id="KW-1133">Transmembrane helix</keyword>
<protein>
    <recommendedName>
        <fullName evidence="3">ABC1 atypical kinase-like domain-containing protein</fullName>
    </recommendedName>
</protein>
<proteinExistence type="inferred from homology"/>
<dbReference type="Pfam" id="PF03109">
    <property type="entry name" value="ABC1"/>
    <property type="match status" value="1"/>
</dbReference>
<feature type="domain" description="ABC1 atypical kinase-like" evidence="3">
    <location>
        <begin position="114"/>
        <end position="357"/>
    </location>
</feature>
<gene>
    <name evidence="4" type="ORF">MBBAR_1c02000</name>
</gene>
<comment type="caution">
    <text evidence="4">The sequence shown here is derived from an EMBL/GenBank/DDBJ whole genome shotgun (WGS) entry which is preliminary data.</text>
</comment>
<dbReference type="EMBL" id="JXMW01000001">
    <property type="protein sequence ID" value="OQD59796.1"/>
    <property type="molecule type" value="Genomic_DNA"/>
</dbReference>
<evidence type="ECO:0000259" key="3">
    <source>
        <dbReference type="Pfam" id="PF03109"/>
    </source>
</evidence>
<dbReference type="Gene3D" id="1.10.510.10">
    <property type="entry name" value="Transferase(Phosphotransferase) domain 1"/>
    <property type="match status" value="1"/>
</dbReference>
<evidence type="ECO:0000313" key="5">
    <source>
        <dbReference type="Proteomes" id="UP000191661"/>
    </source>
</evidence>